<evidence type="ECO:0000256" key="1">
    <source>
        <dbReference type="ARBA" id="ARBA00007818"/>
    </source>
</evidence>
<comment type="similarity">
    <text evidence="1">Belongs to the UPF0587 family.</text>
</comment>
<dbReference type="EMBL" id="PYWC01000058">
    <property type="protein sequence ID" value="PWW74633.1"/>
    <property type="molecule type" value="Genomic_DNA"/>
</dbReference>
<reference evidence="4 5" key="1">
    <citation type="submission" date="2018-03" db="EMBL/GenBank/DDBJ databases">
        <title>Genomes of Pezizomycetes fungi and the evolution of truffles.</title>
        <authorList>
            <person name="Murat C."/>
            <person name="Payen T."/>
            <person name="Noel B."/>
            <person name="Kuo A."/>
            <person name="Martin F.M."/>
        </authorList>
    </citation>
    <scope>NUCLEOTIDE SEQUENCE [LARGE SCALE GENOMIC DNA]</scope>
    <source>
        <strain evidence="4">091103-1</strain>
    </source>
</reference>
<dbReference type="Proteomes" id="UP000246991">
    <property type="component" value="Unassembled WGS sequence"/>
</dbReference>
<gene>
    <name evidence="4" type="ORF">C7212DRAFT_298388</name>
</gene>
<comment type="caution">
    <text evidence="4">The sequence shown here is derived from an EMBL/GenBank/DDBJ whole genome shotgun (WGS) entry which is preliminary data.</text>
</comment>
<dbReference type="STRING" id="42249.A0A317SJR9"/>
<sequence>MFALELTADLTGVTNLHPVDTREDPYYYSFRVQCTSCREVHEKWVDFDRFTTTDLSKSRGEANFVYKCRNCTRESSATIKTEPKAYTAASPPTKQVIIEFECRGCELTEFRVSGKWGAEGISEGASRSRFDEVDLTEDWYDYDEKTGEEVSVKEVRWVIRRA</sequence>
<dbReference type="GO" id="GO:0008270">
    <property type="term" value="F:zinc ion binding"/>
    <property type="evidence" value="ECO:0007669"/>
    <property type="project" value="TreeGrafter"/>
</dbReference>
<dbReference type="OrthoDB" id="10248838at2759"/>
<dbReference type="Pfam" id="PF05907">
    <property type="entry name" value="CXXC_Zn-b_euk"/>
    <property type="match status" value="1"/>
</dbReference>
<keyword evidence="2" id="KW-0479">Metal-binding</keyword>
<keyword evidence="5" id="KW-1185">Reference proteome</keyword>
<dbReference type="PANTHER" id="PTHR12857">
    <property type="entry name" value="CXXC MOTIF CONTAINING ZINC BINDING PROTEIN"/>
    <property type="match status" value="1"/>
</dbReference>
<dbReference type="InterPro" id="IPR008584">
    <property type="entry name" value="CXXC_Zn-binding_euk"/>
</dbReference>
<keyword evidence="3" id="KW-0862">Zinc</keyword>
<accession>A0A317SJR9</accession>
<evidence type="ECO:0000313" key="4">
    <source>
        <dbReference type="EMBL" id="PWW74633.1"/>
    </source>
</evidence>
<evidence type="ECO:0000256" key="3">
    <source>
        <dbReference type="ARBA" id="ARBA00022833"/>
    </source>
</evidence>
<proteinExistence type="inferred from homology"/>
<dbReference type="AlphaFoldDB" id="A0A317SJR9"/>
<protein>
    <submittedName>
        <fullName evidence="4">DUF866-domain-containing protein</fullName>
    </submittedName>
</protein>
<dbReference type="PANTHER" id="PTHR12857:SF0">
    <property type="entry name" value="CXXC MOTIF CONTAINING ZINC BINDING PROTEIN"/>
    <property type="match status" value="1"/>
</dbReference>
<evidence type="ECO:0000313" key="5">
    <source>
        <dbReference type="Proteomes" id="UP000246991"/>
    </source>
</evidence>
<name>A0A317SJR9_9PEZI</name>
<organism evidence="4 5">
    <name type="scientific">Tuber magnatum</name>
    <name type="common">white Piedmont truffle</name>
    <dbReference type="NCBI Taxonomy" id="42249"/>
    <lineage>
        <taxon>Eukaryota</taxon>
        <taxon>Fungi</taxon>
        <taxon>Dikarya</taxon>
        <taxon>Ascomycota</taxon>
        <taxon>Pezizomycotina</taxon>
        <taxon>Pezizomycetes</taxon>
        <taxon>Pezizales</taxon>
        <taxon>Tuberaceae</taxon>
        <taxon>Tuber</taxon>
    </lineage>
</organism>
<evidence type="ECO:0000256" key="2">
    <source>
        <dbReference type="ARBA" id="ARBA00022723"/>
    </source>
</evidence>
<dbReference type="SUPFAM" id="SSF141678">
    <property type="entry name" value="MAL13P1.257-like"/>
    <property type="match status" value="1"/>
</dbReference>